<protein>
    <submittedName>
        <fullName evidence="7">Glycosyl hydrolase</fullName>
    </submittedName>
</protein>
<dbReference type="EMBL" id="PDOE01000004">
    <property type="protein sequence ID" value="RKL67042.1"/>
    <property type="molecule type" value="Genomic_DNA"/>
</dbReference>
<organism evidence="7 8">
    <name type="scientific">Salipaludibacillus neizhouensis</name>
    <dbReference type="NCBI Taxonomy" id="885475"/>
    <lineage>
        <taxon>Bacteria</taxon>
        <taxon>Bacillati</taxon>
        <taxon>Bacillota</taxon>
        <taxon>Bacilli</taxon>
        <taxon>Bacillales</taxon>
        <taxon>Bacillaceae</taxon>
    </lineage>
</organism>
<evidence type="ECO:0000313" key="7">
    <source>
        <dbReference type="EMBL" id="RKL67042.1"/>
    </source>
</evidence>
<keyword evidence="4" id="KW-0326">Glycosidase</keyword>
<dbReference type="InterPro" id="IPR002772">
    <property type="entry name" value="Glyco_hydro_3_C"/>
</dbReference>
<dbReference type="SUPFAM" id="SSF51445">
    <property type="entry name" value="(Trans)glycosidases"/>
    <property type="match status" value="1"/>
</dbReference>
<dbReference type="SUPFAM" id="SSF52279">
    <property type="entry name" value="Beta-D-glucan exohydrolase, C-terminal domain"/>
    <property type="match status" value="1"/>
</dbReference>
<dbReference type="RefSeq" id="WP_110937472.1">
    <property type="nucleotide sequence ID" value="NZ_KZ614146.1"/>
</dbReference>
<dbReference type="InterPro" id="IPR019800">
    <property type="entry name" value="Glyco_hydro_3_AS"/>
</dbReference>
<feature type="domain" description="Glycoside hydrolase family 3 C-terminal" evidence="6">
    <location>
        <begin position="382"/>
        <end position="599"/>
    </location>
</feature>
<dbReference type="InterPro" id="IPR036881">
    <property type="entry name" value="Glyco_hydro_3_C_sf"/>
</dbReference>
<dbReference type="InterPro" id="IPR036962">
    <property type="entry name" value="Glyco_hydro_3_N_sf"/>
</dbReference>
<dbReference type="Pfam" id="PF01915">
    <property type="entry name" value="Glyco_hydro_3_C"/>
    <property type="match status" value="1"/>
</dbReference>
<name>A0A3A9K943_9BACI</name>
<dbReference type="InterPro" id="IPR017853">
    <property type="entry name" value="GH"/>
</dbReference>
<comment type="caution">
    <text evidence="7">The sequence shown here is derived from an EMBL/GenBank/DDBJ whole genome shotgun (WGS) entry which is preliminary data.</text>
</comment>
<proteinExistence type="inferred from homology"/>
<evidence type="ECO:0000256" key="4">
    <source>
        <dbReference type="RuleBase" id="RU361161"/>
    </source>
</evidence>
<dbReference type="PANTHER" id="PTHR42715:SF10">
    <property type="entry name" value="BETA-GLUCOSIDASE"/>
    <property type="match status" value="1"/>
</dbReference>
<dbReference type="GO" id="GO:0005975">
    <property type="term" value="P:carbohydrate metabolic process"/>
    <property type="evidence" value="ECO:0007669"/>
    <property type="project" value="InterPro"/>
</dbReference>
<evidence type="ECO:0000256" key="1">
    <source>
        <dbReference type="ARBA" id="ARBA00005336"/>
    </source>
</evidence>
<evidence type="ECO:0000313" key="8">
    <source>
        <dbReference type="Proteomes" id="UP000281498"/>
    </source>
</evidence>
<dbReference type="GO" id="GO:0004553">
    <property type="term" value="F:hydrolase activity, hydrolyzing O-glycosyl compounds"/>
    <property type="evidence" value="ECO:0007669"/>
    <property type="project" value="InterPro"/>
</dbReference>
<dbReference type="Proteomes" id="UP000281498">
    <property type="component" value="Unassembled WGS sequence"/>
</dbReference>
<dbReference type="AlphaFoldDB" id="A0A3A9K943"/>
<dbReference type="OrthoDB" id="9805821at2"/>
<evidence type="ECO:0000259" key="5">
    <source>
        <dbReference type="Pfam" id="PF00933"/>
    </source>
</evidence>
<keyword evidence="8" id="KW-1185">Reference proteome</keyword>
<dbReference type="PRINTS" id="PR00133">
    <property type="entry name" value="GLHYDRLASE3"/>
</dbReference>
<reference evidence="7 8" key="1">
    <citation type="submission" date="2017-10" db="EMBL/GenBank/DDBJ databases">
        <title>Bacillus sp. nov., a halophilic bacterium isolated from a Keqin Lake.</title>
        <authorList>
            <person name="Wang H."/>
        </authorList>
    </citation>
    <scope>NUCLEOTIDE SEQUENCE [LARGE SCALE GENOMIC DNA]</scope>
    <source>
        <strain evidence="7 8">KCTC 13187</strain>
    </source>
</reference>
<evidence type="ECO:0000256" key="2">
    <source>
        <dbReference type="ARBA" id="ARBA00022801"/>
    </source>
</evidence>
<dbReference type="InterPro" id="IPR050288">
    <property type="entry name" value="Cellulose_deg_GH3"/>
</dbReference>
<sequence>MLSVIIKKRKIFLACTITVVLLMVFFFSSKFVFADFIPSGQKDNGQQTGTKLVDVASIDEVIRAMTLEEKAKMVVGSGMPGMFGNPKAEVGGAVGVTHAIPRLGIPVLLFADGPAGLRISPIREDDTDTYYSTAFPIETALASTWDKKMVEDIGAAIGNEVKDYGLDILLAPALNLHRNPLGGRNFEYFSEDPLLTGEMGTSYVNGVQSNDVGATVKHFVANNQETNRMKIDTIVSQRALRELYLKGFEIAVKEANPWAVMSAYNQLNGIYTSQNEELLTTVLREDWNFNGFVMTDWFAGVDPIAQLRAGNDLIMPGEQQHIAKITDAVKSGLLDEDILDRNIKHILKILVKTPSFNGDQPSNNPNLKVHAQLAQQAAAEGMILLKNKQTSLPFDKKAKIGLFGNTQIETIKGGTGSGNVHSAYVVSIAEGLEDRGFQLHQGLYNSYKTYISTLRKKPEYKIKPDPLGIDFGFVIPPIPEKPLKNKEISTVEKDTDIGVIVIGRISGEFEDRKNEKGDFLLSDNEQVMIESVADKYHGAGKKVVVVLNTGGPIEVASWRDKVDAILLAWQPGQEAVHAVADLLSGSVNPSGKLSTTFPMK</sequence>
<dbReference type="InterPro" id="IPR001764">
    <property type="entry name" value="Glyco_hydro_3_N"/>
</dbReference>
<feature type="domain" description="Glycoside hydrolase family 3 N-terminal" evidence="5">
    <location>
        <begin position="103"/>
        <end position="348"/>
    </location>
</feature>
<keyword evidence="3" id="KW-0119">Carbohydrate metabolism</keyword>
<dbReference type="Pfam" id="PF00933">
    <property type="entry name" value="Glyco_hydro_3"/>
    <property type="match status" value="1"/>
</dbReference>
<keyword evidence="2 4" id="KW-0378">Hydrolase</keyword>
<dbReference type="PANTHER" id="PTHR42715">
    <property type="entry name" value="BETA-GLUCOSIDASE"/>
    <property type="match status" value="1"/>
</dbReference>
<accession>A0A3A9K943</accession>
<dbReference type="Gene3D" id="3.40.50.1700">
    <property type="entry name" value="Glycoside hydrolase family 3 C-terminal domain"/>
    <property type="match status" value="1"/>
</dbReference>
<dbReference type="PROSITE" id="PS00775">
    <property type="entry name" value="GLYCOSYL_HYDROL_F3"/>
    <property type="match status" value="1"/>
</dbReference>
<evidence type="ECO:0000256" key="3">
    <source>
        <dbReference type="ARBA" id="ARBA00023277"/>
    </source>
</evidence>
<comment type="similarity">
    <text evidence="1 4">Belongs to the glycosyl hydrolase 3 family.</text>
</comment>
<gene>
    <name evidence="7" type="ORF">CR203_11015</name>
</gene>
<evidence type="ECO:0000259" key="6">
    <source>
        <dbReference type="Pfam" id="PF01915"/>
    </source>
</evidence>
<dbReference type="Gene3D" id="3.20.20.300">
    <property type="entry name" value="Glycoside hydrolase, family 3, N-terminal domain"/>
    <property type="match status" value="1"/>
</dbReference>